<dbReference type="EMBL" id="ASGP02000007">
    <property type="protein sequence ID" value="KAH9497330.1"/>
    <property type="molecule type" value="Genomic_DNA"/>
</dbReference>
<proteinExistence type="predicted"/>
<keyword evidence="1" id="KW-0472">Membrane</keyword>
<keyword evidence="1" id="KW-1133">Transmembrane helix</keyword>
<gene>
    <name evidence="2" type="ORF">DERF_013326</name>
</gene>
<evidence type="ECO:0000256" key="1">
    <source>
        <dbReference type="SAM" id="Phobius"/>
    </source>
</evidence>
<reference evidence="2" key="1">
    <citation type="submission" date="2013-05" db="EMBL/GenBank/DDBJ databases">
        <authorList>
            <person name="Yim A.K.Y."/>
            <person name="Chan T.F."/>
            <person name="Ji K.M."/>
            <person name="Liu X.Y."/>
            <person name="Zhou J.W."/>
            <person name="Li R.Q."/>
            <person name="Yang K.Y."/>
            <person name="Li J."/>
            <person name="Li M."/>
            <person name="Law P.T.W."/>
            <person name="Wu Y.L."/>
            <person name="Cai Z.L."/>
            <person name="Qin H."/>
            <person name="Bao Y."/>
            <person name="Leung R.K.K."/>
            <person name="Ng P.K.S."/>
            <person name="Zou J."/>
            <person name="Zhong X.J."/>
            <person name="Ran P.X."/>
            <person name="Zhong N.S."/>
            <person name="Liu Z.G."/>
            <person name="Tsui S.K.W."/>
        </authorList>
    </citation>
    <scope>NUCLEOTIDE SEQUENCE</scope>
    <source>
        <strain evidence="2">Derf</strain>
        <tissue evidence="2">Whole organism</tissue>
    </source>
</reference>
<keyword evidence="1" id="KW-0812">Transmembrane</keyword>
<protein>
    <submittedName>
        <fullName evidence="2">Uncharacterized protein</fullName>
    </submittedName>
</protein>
<dbReference type="AlphaFoldDB" id="A0A922HPA2"/>
<dbReference type="Proteomes" id="UP000790347">
    <property type="component" value="Unassembled WGS sequence"/>
</dbReference>
<sequence length="66" mass="7636">MLSTLHNEHDDHYRLVLIEEFDNNFIGSIDSIVELILIFFALISGLASLRCFGNFFPALNFIFRKS</sequence>
<evidence type="ECO:0000313" key="2">
    <source>
        <dbReference type="EMBL" id="KAH9497330.1"/>
    </source>
</evidence>
<organism evidence="2 3">
    <name type="scientific">Dermatophagoides farinae</name>
    <name type="common">American house dust mite</name>
    <dbReference type="NCBI Taxonomy" id="6954"/>
    <lineage>
        <taxon>Eukaryota</taxon>
        <taxon>Metazoa</taxon>
        <taxon>Ecdysozoa</taxon>
        <taxon>Arthropoda</taxon>
        <taxon>Chelicerata</taxon>
        <taxon>Arachnida</taxon>
        <taxon>Acari</taxon>
        <taxon>Acariformes</taxon>
        <taxon>Sarcoptiformes</taxon>
        <taxon>Astigmata</taxon>
        <taxon>Psoroptidia</taxon>
        <taxon>Analgoidea</taxon>
        <taxon>Pyroglyphidae</taxon>
        <taxon>Dermatophagoidinae</taxon>
        <taxon>Dermatophagoides</taxon>
    </lineage>
</organism>
<evidence type="ECO:0000313" key="3">
    <source>
        <dbReference type="Proteomes" id="UP000790347"/>
    </source>
</evidence>
<keyword evidence="3" id="KW-1185">Reference proteome</keyword>
<comment type="caution">
    <text evidence="2">The sequence shown here is derived from an EMBL/GenBank/DDBJ whole genome shotgun (WGS) entry which is preliminary data.</text>
</comment>
<feature type="transmembrane region" description="Helical" evidence="1">
    <location>
        <begin position="35"/>
        <end position="63"/>
    </location>
</feature>
<reference evidence="2" key="2">
    <citation type="journal article" date="2022" name="Res Sq">
        <title>Comparative Genomics Reveals Insights into the Divergent Evolution of Astigmatic Mites and Household Pest Adaptations.</title>
        <authorList>
            <person name="Xiong Q."/>
            <person name="Wan A.T.-Y."/>
            <person name="Liu X.-Y."/>
            <person name="Fung C.S.-H."/>
            <person name="Xiao X."/>
            <person name="Malainual N."/>
            <person name="Hou J."/>
            <person name="Wang L."/>
            <person name="Wang M."/>
            <person name="Yang K."/>
            <person name="Cui Y."/>
            <person name="Leung E."/>
            <person name="Nong W."/>
            <person name="Shin S.-K."/>
            <person name="Au S."/>
            <person name="Jeong K.Y."/>
            <person name="Chew F.T."/>
            <person name="Hui J."/>
            <person name="Leung T.F."/>
            <person name="Tungtrongchitr A."/>
            <person name="Zhong N."/>
            <person name="Liu Z."/>
            <person name="Tsui S."/>
        </authorList>
    </citation>
    <scope>NUCLEOTIDE SEQUENCE</scope>
    <source>
        <strain evidence="2">Derf</strain>
        <tissue evidence="2">Whole organism</tissue>
    </source>
</reference>
<name>A0A922HPA2_DERFA</name>
<accession>A0A922HPA2</accession>